<dbReference type="HOGENOM" id="CLU_935910_0_0_7"/>
<dbReference type="Gene3D" id="3.40.50.1980">
    <property type="entry name" value="Nitrogenase molybdenum iron protein domain"/>
    <property type="match status" value="2"/>
</dbReference>
<feature type="domain" description="Fe/B12 periplasmic-binding" evidence="1">
    <location>
        <begin position="6"/>
        <end position="296"/>
    </location>
</feature>
<evidence type="ECO:0000313" key="3">
    <source>
        <dbReference type="Proteomes" id="UP000019140"/>
    </source>
</evidence>
<dbReference type="EMBL" id="AZHX01000058">
    <property type="protein sequence ID" value="ETX09113.1"/>
    <property type="molecule type" value="Genomic_DNA"/>
</dbReference>
<dbReference type="SUPFAM" id="SSF53807">
    <property type="entry name" value="Helical backbone' metal receptor"/>
    <property type="match status" value="1"/>
</dbReference>
<sequence>MNTPQRIVSLSPNVSMMLFALEADEAVVGRTEHCLPAIEQYVTVWNMPESRVAQGLPHWRELPVVGVWPLADAEPVKALRPDAILTSGSGPFGVHDARTLGVADDAVLHFDTRTFDDLEKHIRQLGALLGKPEAAAAIIEQITARRNDILARRVRLPVAPNALFEYCVCTQYDDDPERRVANPAQTILVGGHLAPELIRLSGGEPLLMQPGETAKWVTIDDIRGAQPDVVLQYDCHGCPAAGKHPVRTRQGWSELAAVDRDAVYTLQENISNPNLCFPAGLEELVNLLNTYAAQNP</sequence>
<dbReference type="PROSITE" id="PS50983">
    <property type="entry name" value="FE_B12_PBP"/>
    <property type="match status" value="1"/>
</dbReference>
<dbReference type="PANTHER" id="PTHR42860">
    <property type="entry name" value="VITAMIN B12-BINDING PROTEIN"/>
    <property type="match status" value="1"/>
</dbReference>
<dbReference type="Pfam" id="PF01497">
    <property type="entry name" value="Peripla_BP_2"/>
    <property type="match status" value="1"/>
</dbReference>
<dbReference type="Proteomes" id="UP000019140">
    <property type="component" value="Unassembled WGS sequence"/>
</dbReference>
<dbReference type="AlphaFoldDB" id="W4MFX7"/>
<dbReference type="InterPro" id="IPR051030">
    <property type="entry name" value="Vitamin_B12-ABC_binding"/>
</dbReference>
<comment type="caution">
    <text evidence="2">The sequence shown here is derived from an EMBL/GenBank/DDBJ whole genome shotgun (WGS) entry which is preliminary data.</text>
</comment>
<dbReference type="PANTHER" id="PTHR42860:SF1">
    <property type="entry name" value="VITAMIN B12-BINDING PROTEIN"/>
    <property type="match status" value="1"/>
</dbReference>
<name>W4MFX7_9BACT</name>
<protein>
    <recommendedName>
        <fullName evidence="1">Fe/B12 periplasmic-binding domain-containing protein</fullName>
    </recommendedName>
</protein>
<reference evidence="2 3" key="1">
    <citation type="journal article" date="2014" name="Nature">
        <title>An environmental bacterial taxon with a large and distinct metabolic repertoire.</title>
        <authorList>
            <person name="Wilson M.C."/>
            <person name="Mori T."/>
            <person name="Ruckert C."/>
            <person name="Uria A.R."/>
            <person name="Helf M.J."/>
            <person name="Takada K."/>
            <person name="Gernert C."/>
            <person name="Steffens U.A."/>
            <person name="Heycke N."/>
            <person name="Schmitt S."/>
            <person name="Rinke C."/>
            <person name="Helfrich E.J."/>
            <person name="Brachmann A.O."/>
            <person name="Gurgui C."/>
            <person name="Wakimoto T."/>
            <person name="Kracht M."/>
            <person name="Crusemann M."/>
            <person name="Hentschel U."/>
            <person name="Abe I."/>
            <person name="Matsunaga S."/>
            <person name="Kalinowski J."/>
            <person name="Takeyama H."/>
            <person name="Piel J."/>
        </authorList>
    </citation>
    <scope>NUCLEOTIDE SEQUENCE [LARGE SCALE GENOMIC DNA]</scope>
    <source>
        <strain evidence="3">TSY2</strain>
    </source>
</reference>
<evidence type="ECO:0000313" key="2">
    <source>
        <dbReference type="EMBL" id="ETX09113.1"/>
    </source>
</evidence>
<organism evidence="2 3">
    <name type="scientific">Candidatus Entotheonella gemina</name>
    <dbReference type="NCBI Taxonomy" id="1429439"/>
    <lineage>
        <taxon>Bacteria</taxon>
        <taxon>Pseudomonadati</taxon>
        <taxon>Nitrospinota/Tectimicrobiota group</taxon>
        <taxon>Candidatus Tectimicrobiota</taxon>
        <taxon>Candidatus Entotheonellia</taxon>
        <taxon>Candidatus Entotheonellales</taxon>
        <taxon>Candidatus Entotheonellaceae</taxon>
        <taxon>Candidatus Entotheonella</taxon>
    </lineage>
</organism>
<gene>
    <name evidence="2" type="ORF">ETSY2_01480</name>
</gene>
<dbReference type="InterPro" id="IPR002491">
    <property type="entry name" value="ABC_transptr_periplasmic_BD"/>
</dbReference>
<accession>W4MFX7</accession>
<evidence type="ECO:0000259" key="1">
    <source>
        <dbReference type="PROSITE" id="PS50983"/>
    </source>
</evidence>
<proteinExistence type="predicted"/>
<keyword evidence="3" id="KW-1185">Reference proteome</keyword>